<evidence type="ECO:0000256" key="1">
    <source>
        <dbReference type="SAM" id="MobiDB-lite"/>
    </source>
</evidence>
<gene>
    <name evidence="3" type="ORF">HJC23_008951</name>
</gene>
<dbReference type="PROSITE" id="PS51184">
    <property type="entry name" value="JMJC"/>
    <property type="match status" value="1"/>
</dbReference>
<dbReference type="Gene3D" id="2.60.120.650">
    <property type="entry name" value="Cupin"/>
    <property type="match status" value="1"/>
</dbReference>
<dbReference type="PANTHER" id="PTHR12461">
    <property type="entry name" value="HYPOXIA-INDUCIBLE FACTOR 1 ALPHA INHIBITOR-RELATED"/>
    <property type="match status" value="1"/>
</dbReference>
<dbReference type="Proteomes" id="UP001516023">
    <property type="component" value="Unassembled WGS sequence"/>
</dbReference>
<protein>
    <recommendedName>
        <fullName evidence="2">JmjC domain-containing protein</fullName>
    </recommendedName>
</protein>
<sequence length="718" mass="81537">MSTDGLSDPGYLSPGYIDVLFAAPDNDGTEKHGGHEDDPGFVSEPTLRTTVSTTSGYTIDQYDPERWIPVGAAMDTSGSYFGMKKRKRGSSVGMNELADFHQSSWNAFQYYLARCIPVKIADVSSFRAVDPVPFNGMKSESNNRSSHSNNKERNEMANCDREVLCRVASLPSTILETMVTVQCAFSSNTSTEKETSELPQQLDRAISFCTKDGKARCPTFMGQEDQVTSEMTLQEVISWNRVSSHDFDAVNAETSKDDSMIHMAVCVAQEPILTISSSCDRKELYDCKPQIQIELDGRVSKHEKHDVNMTNSVARSRLEPLAAMLRMPSFLMVGNPEANDKSDNETNNITIHDINLWHAPQTCCTNVHYDDRDNLLLVTEGVKTVEICPPGCIVGSPIYSEHANHPVMLRRTRIGSVNSEAKQNILELKRRRTHIVSVSAGQALYIPPGWWHRVESESACTAVNVWFKYKDTSPQEVPKHMVDFRDRQTKRKYYENNETELAASYLEKLRKAQRGSNSNDISCPTLTCRPILKREDWTLLRDMAFRDELLEAEAQADFLDVFIRCWEKCIDTFSEKLGEQTYPYELRELSFLPSFAAVLNAFLLRIRLDRPKERQVLVGMWAGFPLPQHKRLRSISFTHLIKHLQPASCYVITEAWERHASVAEKSEIDGTSNQVEVEKSYKHFFNMFDDGHNENMIRLHLLGSVEAFKKEMCSILMH</sequence>
<evidence type="ECO:0000259" key="2">
    <source>
        <dbReference type="PROSITE" id="PS51184"/>
    </source>
</evidence>
<accession>A0ABD3Q0V7</accession>
<feature type="domain" description="JmjC" evidence="2">
    <location>
        <begin position="316"/>
        <end position="484"/>
    </location>
</feature>
<name>A0ABD3Q0V7_9STRA</name>
<dbReference type="EMBL" id="JABMIG020000084">
    <property type="protein sequence ID" value="KAL3794063.1"/>
    <property type="molecule type" value="Genomic_DNA"/>
</dbReference>
<comment type="caution">
    <text evidence="3">The sequence shown here is derived from an EMBL/GenBank/DDBJ whole genome shotgun (WGS) entry which is preliminary data.</text>
</comment>
<evidence type="ECO:0000313" key="3">
    <source>
        <dbReference type="EMBL" id="KAL3794063.1"/>
    </source>
</evidence>
<dbReference type="InterPro" id="IPR041667">
    <property type="entry name" value="Cupin_8"/>
</dbReference>
<reference evidence="3 4" key="1">
    <citation type="journal article" date="2020" name="G3 (Bethesda)">
        <title>Improved Reference Genome for Cyclotella cryptica CCMP332, a Model for Cell Wall Morphogenesis, Salinity Adaptation, and Lipid Production in Diatoms (Bacillariophyta).</title>
        <authorList>
            <person name="Roberts W.R."/>
            <person name="Downey K.M."/>
            <person name="Ruck E.C."/>
            <person name="Traller J.C."/>
            <person name="Alverson A.J."/>
        </authorList>
    </citation>
    <scope>NUCLEOTIDE SEQUENCE [LARGE SCALE GENOMIC DNA]</scope>
    <source>
        <strain evidence="3 4">CCMP332</strain>
    </source>
</reference>
<evidence type="ECO:0000313" key="4">
    <source>
        <dbReference type="Proteomes" id="UP001516023"/>
    </source>
</evidence>
<dbReference type="SMART" id="SM00558">
    <property type="entry name" value="JmjC"/>
    <property type="match status" value="1"/>
</dbReference>
<dbReference type="Pfam" id="PF13621">
    <property type="entry name" value="Cupin_8"/>
    <property type="match status" value="1"/>
</dbReference>
<dbReference type="AlphaFoldDB" id="A0ABD3Q0V7"/>
<proteinExistence type="predicted"/>
<dbReference type="PANTHER" id="PTHR12461:SF105">
    <property type="entry name" value="HYPOXIA-INDUCIBLE FACTOR 1-ALPHA INHIBITOR"/>
    <property type="match status" value="1"/>
</dbReference>
<dbReference type="SUPFAM" id="SSF51197">
    <property type="entry name" value="Clavaminate synthase-like"/>
    <property type="match status" value="1"/>
</dbReference>
<feature type="region of interest" description="Disordered" evidence="1">
    <location>
        <begin position="133"/>
        <end position="155"/>
    </location>
</feature>
<dbReference type="CDD" id="cd02208">
    <property type="entry name" value="cupin_RmlC-like"/>
    <property type="match status" value="1"/>
</dbReference>
<keyword evidence="4" id="KW-1185">Reference proteome</keyword>
<dbReference type="InterPro" id="IPR003347">
    <property type="entry name" value="JmjC_dom"/>
</dbReference>
<organism evidence="3 4">
    <name type="scientific">Cyclotella cryptica</name>
    <dbReference type="NCBI Taxonomy" id="29204"/>
    <lineage>
        <taxon>Eukaryota</taxon>
        <taxon>Sar</taxon>
        <taxon>Stramenopiles</taxon>
        <taxon>Ochrophyta</taxon>
        <taxon>Bacillariophyta</taxon>
        <taxon>Coscinodiscophyceae</taxon>
        <taxon>Thalassiosirophycidae</taxon>
        <taxon>Stephanodiscales</taxon>
        <taxon>Stephanodiscaceae</taxon>
        <taxon>Cyclotella</taxon>
    </lineage>
</organism>
<feature type="compositionally biased region" description="Low complexity" evidence="1">
    <location>
        <begin position="138"/>
        <end position="148"/>
    </location>
</feature>